<dbReference type="EMBL" id="JAESVA010000002">
    <property type="protein sequence ID" value="MCB8879766.1"/>
    <property type="molecule type" value="Genomic_DNA"/>
</dbReference>
<evidence type="ECO:0000313" key="4">
    <source>
        <dbReference type="Proteomes" id="UP000721844"/>
    </source>
</evidence>
<feature type="transmembrane region" description="Helical" evidence="1">
    <location>
        <begin position="7"/>
        <end position="24"/>
    </location>
</feature>
<name>A0A964E2U0_9PROT</name>
<evidence type="ECO:0000259" key="2">
    <source>
        <dbReference type="PROSITE" id="PS51233"/>
    </source>
</evidence>
<keyword evidence="1" id="KW-0472">Membrane</keyword>
<organism evidence="3 4">
    <name type="scientific">Acidisoma cellulosilyticum</name>
    <dbReference type="NCBI Taxonomy" id="2802395"/>
    <lineage>
        <taxon>Bacteria</taxon>
        <taxon>Pseudomonadati</taxon>
        <taxon>Pseudomonadota</taxon>
        <taxon>Alphaproteobacteria</taxon>
        <taxon>Acetobacterales</taxon>
        <taxon>Acidocellaceae</taxon>
        <taxon>Acidisoma</taxon>
    </lineage>
</organism>
<protein>
    <recommendedName>
        <fullName evidence="2">VWFD domain-containing protein</fullName>
    </recommendedName>
</protein>
<feature type="domain" description="VWFD" evidence="2">
    <location>
        <begin position="371"/>
        <end position="554"/>
    </location>
</feature>
<keyword evidence="1" id="KW-1133">Transmembrane helix</keyword>
<reference evidence="3 4" key="1">
    <citation type="journal article" date="2021" name="Microorganisms">
        <title>Acidisoma silvae sp. nov. and Acidisomacellulosilytica sp. nov., Two Acidophilic Bacteria Isolated from Decaying Wood, Hydrolyzing Cellulose and Producing Poly-3-hydroxybutyrate.</title>
        <authorList>
            <person name="Mieszkin S."/>
            <person name="Pouder E."/>
            <person name="Uroz S."/>
            <person name="Simon-Colin C."/>
            <person name="Alain K."/>
        </authorList>
    </citation>
    <scope>NUCLEOTIDE SEQUENCE [LARGE SCALE GENOMIC DNA]</scope>
    <source>
        <strain evidence="3 4">HW T5.17</strain>
    </source>
</reference>
<dbReference type="InterPro" id="IPR001846">
    <property type="entry name" value="VWF_type-D"/>
</dbReference>
<sequence length="627" mass="66304">MISLIWLFRFSIFIVVVFQLAYPFNIVAKAQTAVGTAGVSKIQHSDEAAAVKLGKFKTLMVHTKLPGSGCFAAHYPLTKWQKVKCVEAPNQPYPLAISKAKPAYVGNGSDWFSTVTSGVISSVTASFPTENGVTDEYGFRGANSATVYPNTYSLQINSNTFTTTACGGAMSCYGWQQFIFTNSGCVPGLQACIFMQYWLIGHGEPCPSSSWNYYPGQPGISASGCYMNSKATVVPSQPITNLNAINLIGTAQSSALDSLIMTSNNINTPLATSGPSNTLGLGQDWKSSEFNIFGDCCSSEAYFNPGVNLSVRIAETNGSTSAPQCVVTASGSTAGGGATAETNNLALGACSANGGASPNITFLETGGGHLPKGVSIGDTHLTTFARSHYDFQASGDFELLEADPDLEVQVRQQPVNPPSVSVNTEVGIKMGSARVAICENSVLLNGALTQMTDGNGIMLSGNVLVSRRGPIYTISRPSGDVVQAARAGDIINLTVNLGATNPSTIRGLLGSSVDDSHSLVMRNGHVLKTPFTYSQFQQYAESWRIDKKNSLLCDAPIGFSMPPKAINVSDLSPPEQEHARSICQQAAVSNKELLKDCILDVSLLRSNNAADVFVFAPVPKQMLAPSP</sequence>
<gene>
    <name evidence="3" type="ORF">ACELLULO517_05935</name>
</gene>
<keyword evidence="1" id="KW-0812">Transmembrane</keyword>
<dbReference type="PROSITE" id="PS51233">
    <property type="entry name" value="VWFD"/>
    <property type="match status" value="1"/>
</dbReference>
<dbReference type="Proteomes" id="UP000721844">
    <property type="component" value="Unassembled WGS sequence"/>
</dbReference>
<evidence type="ECO:0000256" key="1">
    <source>
        <dbReference type="SAM" id="Phobius"/>
    </source>
</evidence>
<accession>A0A964E2U0</accession>
<dbReference type="AlphaFoldDB" id="A0A964E2U0"/>
<keyword evidence="4" id="KW-1185">Reference proteome</keyword>
<comment type="caution">
    <text evidence="3">The sequence shown here is derived from an EMBL/GenBank/DDBJ whole genome shotgun (WGS) entry which is preliminary data.</text>
</comment>
<evidence type="ECO:0000313" key="3">
    <source>
        <dbReference type="EMBL" id="MCB8879766.1"/>
    </source>
</evidence>
<dbReference type="RefSeq" id="WP_227306386.1">
    <property type="nucleotide sequence ID" value="NZ_JAESVA010000002.1"/>
</dbReference>
<proteinExistence type="predicted"/>